<dbReference type="Pfam" id="PF06114">
    <property type="entry name" value="Peptidase_M78"/>
    <property type="match status" value="1"/>
</dbReference>
<dbReference type="Pfam" id="PF01381">
    <property type="entry name" value="HTH_3"/>
    <property type="match status" value="1"/>
</dbReference>
<protein>
    <submittedName>
        <fullName evidence="5">Helix-turn-helix domain-containing protein</fullName>
    </submittedName>
</protein>
<dbReference type="CDD" id="cd00093">
    <property type="entry name" value="HTH_XRE"/>
    <property type="match status" value="1"/>
</dbReference>
<proteinExistence type="inferred from homology"/>
<dbReference type="PANTHER" id="PTHR46797:SF1">
    <property type="entry name" value="METHYLPHOSPHONATE SYNTHASE"/>
    <property type="match status" value="1"/>
</dbReference>
<sequence length="506" mass="57170">MSINPIHVIFGLKLRQARLGQGLSLTELAARAGLSPSYVTEIEKGRKYPKADKILRLARALGYDYDQLVSLRLEPPLHFLESALSSQVLQQFPLELFGVDPAAVVGLLTRSPAEIGALAQALADVARGYNIREEHFFRAALRSYQELHGNYFEELEREAVAFARSVGLDRSLPVPEQALQEVLQGRFGYELGLIPADARPALAAYRAIFLPGRRPRLLLNPALTGPQRKFVLAREAGYRILELGERALTNPPDRVDSFSQVLNDFKAAYVGGAILMPERPVVADLAALFELTTWQPERLYRLLEAYDVTPETLLYRFSELVPRHFGLKVHFLRFSEINGTYRLYKHLNMSQLSLPKGFDLKEHYCRRWLTVRLIRELARLGQPGPLLGIQRSRFLQSQREFLCLGFARQENLPPFLRTSVTLGLRMDDELRVRVRFASDPCIPEGLLNETCERCPLPPEACHERAAPPERWEQEQAIDERRRALEELTRDGAPVGDVPSSVSSATG</sequence>
<evidence type="ECO:0000256" key="1">
    <source>
        <dbReference type="ARBA" id="ARBA00007227"/>
    </source>
</evidence>
<name>A0ABZ1BN71_9FIRM</name>
<feature type="region of interest" description="Disordered" evidence="3">
    <location>
        <begin position="483"/>
        <end position="506"/>
    </location>
</feature>
<dbReference type="InterPro" id="IPR010982">
    <property type="entry name" value="Lambda_DNA-bd_dom_sf"/>
</dbReference>
<accession>A0ABZ1BN71</accession>
<evidence type="ECO:0000313" key="6">
    <source>
        <dbReference type="Proteomes" id="UP001333102"/>
    </source>
</evidence>
<evidence type="ECO:0000259" key="4">
    <source>
        <dbReference type="PROSITE" id="PS50943"/>
    </source>
</evidence>
<dbReference type="Proteomes" id="UP001333102">
    <property type="component" value="Chromosome"/>
</dbReference>
<dbReference type="EMBL" id="CP141614">
    <property type="protein sequence ID" value="WRP14237.1"/>
    <property type="molecule type" value="Genomic_DNA"/>
</dbReference>
<organism evidence="5 6">
    <name type="scientific">Geochorda subterranea</name>
    <dbReference type="NCBI Taxonomy" id="3109564"/>
    <lineage>
        <taxon>Bacteria</taxon>
        <taxon>Bacillati</taxon>
        <taxon>Bacillota</taxon>
        <taxon>Limnochordia</taxon>
        <taxon>Limnochordales</taxon>
        <taxon>Geochordaceae</taxon>
        <taxon>Geochorda</taxon>
    </lineage>
</organism>
<dbReference type="SMART" id="SM00530">
    <property type="entry name" value="HTH_XRE"/>
    <property type="match status" value="1"/>
</dbReference>
<reference evidence="6" key="1">
    <citation type="submission" date="2023-12" db="EMBL/GenBank/DDBJ databases">
        <title>Novel isolates from deep terrestrial aquifers shed light on the physiology and ecology of the class Limnochordia.</title>
        <authorList>
            <person name="Karnachuk O.V."/>
            <person name="Lukina A.P."/>
            <person name="Avakyan M.R."/>
            <person name="Kadnikov V."/>
            <person name="Begmatov S."/>
            <person name="Beletsky A.V."/>
            <person name="Mardanov A.V."/>
            <person name="Ravin N.V."/>
        </authorList>
    </citation>
    <scope>NUCLEOTIDE SEQUENCE [LARGE SCALE GENOMIC DNA]</scope>
    <source>
        <strain evidence="6">LN</strain>
    </source>
</reference>
<dbReference type="RefSeq" id="WP_324668540.1">
    <property type="nucleotide sequence ID" value="NZ_CP141614.1"/>
</dbReference>
<evidence type="ECO:0000256" key="2">
    <source>
        <dbReference type="ARBA" id="ARBA00023125"/>
    </source>
</evidence>
<dbReference type="PROSITE" id="PS50943">
    <property type="entry name" value="HTH_CROC1"/>
    <property type="match status" value="1"/>
</dbReference>
<dbReference type="SUPFAM" id="SSF47413">
    <property type="entry name" value="lambda repressor-like DNA-binding domains"/>
    <property type="match status" value="1"/>
</dbReference>
<dbReference type="InterPro" id="IPR010359">
    <property type="entry name" value="IrrE_HExxH"/>
</dbReference>
<comment type="similarity">
    <text evidence="1">Belongs to the short-chain fatty acyl-CoA assimilation regulator (ScfR) family.</text>
</comment>
<dbReference type="PANTHER" id="PTHR46797">
    <property type="entry name" value="HTH-TYPE TRANSCRIPTIONAL REGULATOR"/>
    <property type="match status" value="1"/>
</dbReference>
<dbReference type="Gene3D" id="1.10.260.40">
    <property type="entry name" value="lambda repressor-like DNA-binding domains"/>
    <property type="match status" value="1"/>
</dbReference>
<gene>
    <name evidence="5" type="ORF">VLY81_12550</name>
</gene>
<feature type="domain" description="HTH cro/C1-type" evidence="4">
    <location>
        <begin position="14"/>
        <end position="68"/>
    </location>
</feature>
<dbReference type="InterPro" id="IPR001387">
    <property type="entry name" value="Cro/C1-type_HTH"/>
</dbReference>
<keyword evidence="2" id="KW-0238">DNA-binding</keyword>
<dbReference type="InterPro" id="IPR050807">
    <property type="entry name" value="TransReg_Diox_bact_type"/>
</dbReference>
<evidence type="ECO:0000256" key="3">
    <source>
        <dbReference type="SAM" id="MobiDB-lite"/>
    </source>
</evidence>
<keyword evidence="6" id="KW-1185">Reference proteome</keyword>
<evidence type="ECO:0000313" key="5">
    <source>
        <dbReference type="EMBL" id="WRP14237.1"/>
    </source>
</evidence>